<evidence type="ECO:0000313" key="2">
    <source>
        <dbReference type="EMBL" id="EPN61522.1"/>
    </source>
</evidence>
<dbReference type="AlphaFoldDB" id="S6UZS2"/>
<dbReference type="PATRIC" id="fig|1194404.4.peg.1178"/>
<name>S6UZS2_PSESF</name>
<keyword evidence="1" id="KW-0472">Membrane</keyword>
<reference evidence="2 3" key="1">
    <citation type="journal article" date="2013" name="PLoS Pathog.">
        <title>Genomic analysis of the Kiwifruit pathogen Pseudomonas syringae pv. actinidiae provides insight into the origins of an emergent plant disease.</title>
        <authorList>
            <person name="McCann H.C."/>
            <person name="Rikkerink E.H."/>
            <person name="Bertels F."/>
            <person name="Fiers M."/>
            <person name="Lu A."/>
            <person name="Rees-George J."/>
            <person name="Andersen M.T."/>
            <person name="Gleave A.P."/>
            <person name="Haubold B."/>
            <person name="Wohlers M.W."/>
            <person name="Guttman D.S."/>
            <person name="Wang P.W."/>
            <person name="Straub C."/>
            <person name="Vanneste J.L."/>
            <person name="Rainey P.B."/>
            <person name="Templeton M.D."/>
        </authorList>
    </citation>
    <scope>NUCLEOTIDE SEQUENCE [LARGE SCALE GENOMIC DNA]</scope>
    <source>
        <strain evidence="2 3">ICMP 18807</strain>
    </source>
</reference>
<dbReference type="EMBL" id="AOKG01000373">
    <property type="protein sequence ID" value="EPN61522.1"/>
    <property type="molecule type" value="Genomic_DNA"/>
</dbReference>
<keyword evidence="1" id="KW-1133">Transmembrane helix</keyword>
<accession>S6UZS2</accession>
<comment type="caution">
    <text evidence="2">The sequence shown here is derived from an EMBL/GenBank/DDBJ whole genome shotgun (WGS) entry which is preliminary data.</text>
</comment>
<evidence type="ECO:0000256" key="1">
    <source>
        <dbReference type="SAM" id="Phobius"/>
    </source>
</evidence>
<protein>
    <submittedName>
        <fullName evidence="2">Lead uptake protein</fullName>
    </submittedName>
</protein>
<evidence type="ECO:0000313" key="3">
    <source>
        <dbReference type="Proteomes" id="UP000015729"/>
    </source>
</evidence>
<organism evidence="2 3">
    <name type="scientific">Pseudomonas syringae pv. actinidiae ICMP 18807</name>
    <dbReference type="NCBI Taxonomy" id="1194404"/>
    <lineage>
        <taxon>Bacteria</taxon>
        <taxon>Pseudomonadati</taxon>
        <taxon>Pseudomonadota</taxon>
        <taxon>Gammaproteobacteria</taxon>
        <taxon>Pseudomonadales</taxon>
        <taxon>Pseudomonadaceae</taxon>
        <taxon>Pseudomonas</taxon>
        <taxon>Pseudomonas syringae</taxon>
    </lineage>
</organism>
<feature type="transmembrane region" description="Helical" evidence="1">
    <location>
        <begin position="6"/>
        <end position="25"/>
    </location>
</feature>
<keyword evidence="1" id="KW-0812">Transmembrane</keyword>
<sequence>MGIHADLYSLGAQAIALTAIAMLYGRSVLAEKRRLQASA</sequence>
<gene>
    <name evidence="2" type="ORF">A244_05659</name>
</gene>
<dbReference type="Proteomes" id="UP000015729">
    <property type="component" value="Unassembled WGS sequence"/>
</dbReference>
<proteinExistence type="predicted"/>